<organism evidence="1 2">
    <name type="scientific">Amanita thiersii Skay4041</name>
    <dbReference type="NCBI Taxonomy" id="703135"/>
    <lineage>
        <taxon>Eukaryota</taxon>
        <taxon>Fungi</taxon>
        <taxon>Dikarya</taxon>
        <taxon>Basidiomycota</taxon>
        <taxon>Agaricomycotina</taxon>
        <taxon>Agaricomycetes</taxon>
        <taxon>Agaricomycetidae</taxon>
        <taxon>Agaricales</taxon>
        <taxon>Pluteineae</taxon>
        <taxon>Amanitaceae</taxon>
        <taxon>Amanita</taxon>
    </lineage>
</organism>
<dbReference type="AlphaFoldDB" id="A0A2A9NMH4"/>
<sequence>MDETGLNHTVHLPPELFRIIFSFAVGDNRFKMSDGFMNDERIRLSHVCSSWRSILFGMKELWSDIVIYMEAHPMVLDIVAETLSRAEGAALTIGIQMARLENHNQSQYDLIGRVIIPYAASIQNLRLFVPFYYLEALLTLPSASFPILESLSLRQSSYGVITQSTKYNTPAPSVTFPRLHAIDYGLTVIDLAKILGIPDLSFIPWIQLTTFTSPRWITAKGAYDVFVAAPNLKTMRTSFDAIGLEEQRRLSGLPMLDLPHLESLDIRFCGSHGFQLFLSLFNFPSIRDITFRETTEQGLGWSSELNNFLFNRCGSQLENVFVVSRKVGSETERFDPDAYQLFLRKHARTLRRLYVPHLSSRHDDGTVLQLMSGKMYPHLESLSLNLCHLEDPLHHLGNILKAMVHLESQGNRLTIKDLYLYSLSVGPEFDDRNVKLRSRLNDIEFYRWRTFVSRVYDCPSCAHDPEDFEDDWFGKNCE</sequence>
<dbReference type="Proteomes" id="UP000242287">
    <property type="component" value="Unassembled WGS sequence"/>
</dbReference>
<gene>
    <name evidence="1" type="ORF">AMATHDRAFT_60948</name>
</gene>
<accession>A0A2A9NMH4</accession>
<dbReference type="EMBL" id="KZ302002">
    <property type="protein sequence ID" value="PFH50524.1"/>
    <property type="molecule type" value="Genomic_DNA"/>
</dbReference>
<evidence type="ECO:0000313" key="2">
    <source>
        <dbReference type="Proteomes" id="UP000242287"/>
    </source>
</evidence>
<name>A0A2A9NMH4_9AGAR</name>
<dbReference type="SUPFAM" id="SSF52047">
    <property type="entry name" value="RNI-like"/>
    <property type="match status" value="1"/>
</dbReference>
<protein>
    <submittedName>
        <fullName evidence="1">Uncharacterized protein</fullName>
    </submittedName>
</protein>
<dbReference type="Gene3D" id="1.20.1280.50">
    <property type="match status" value="1"/>
</dbReference>
<dbReference type="Gene3D" id="3.80.10.10">
    <property type="entry name" value="Ribonuclease Inhibitor"/>
    <property type="match status" value="1"/>
</dbReference>
<reference evidence="1 2" key="1">
    <citation type="submission" date="2014-02" db="EMBL/GenBank/DDBJ databases">
        <title>Transposable element dynamics among asymbiotic and ectomycorrhizal Amanita fungi.</title>
        <authorList>
            <consortium name="DOE Joint Genome Institute"/>
            <person name="Hess J."/>
            <person name="Skrede I."/>
            <person name="Wolfe B."/>
            <person name="LaButti K."/>
            <person name="Ohm R.A."/>
            <person name="Grigoriev I.V."/>
            <person name="Pringle A."/>
        </authorList>
    </citation>
    <scope>NUCLEOTIDE SEQUENCE [LARGE SCALE GENOMIC DNA]</scope>
    <source>
        <strain evidence="1 2">SKay4041</strain>
    </source>
</reference>
<keyword evidence="2" id="KW-1185">Reference proteome</keyword>
<proteinExistence type="predicted"/>
<dbReference type="InterPro" id="IPR032675">
    <property type="entry name" value="LRR_dom_sf"/>
</dbReference>
<dbReference type="OrthoDB" id="2833965at2759"/>
<evidence type="ECO:0000313" key="1">
    <source>
        <dbReference type="EMBL" id="PFH50524.1"/>
    </source>
</evidence>
<dbReference type="STRING" id="703135.A0A2A9NMH4"/>